<dbReference type="EMBL" id="ASPP01004089">
    <property type="protein sequence ID" value="ETO32569.1"/>
    <property type="molecule type" value="Genomic_DNA"/>
</dbReference>
<evidence type="ECO:0000313" key="1">
    <source>
        <dbReference type="EMBL" id="ETO32569.1"/>
    </source>
</evidence>
<organism evidence="1 2">
    <name type="scientific">Reticulomyxa filosa</name>
    <dbReference type="NCBI Taxonomy" id="46433"/>
    <lineage>
        <taxon>Eukaryota</taxon>
        <taxon>Sar</taxon>
        <taxon>Rhizaria</taxon>
        <taxon>Retaria</taxon>
        <taxon>Foraminifera</taxon>
        <taxon>Monothalamids</taxon>
        <taxon>Reticulomyxidae</taxon>
        <taxon>Reticulomyxa</taxon>
    </lineage>
</organism>
<protein>
    <submittedName>
        <fullName evidence="1">Uncharacterized protein</fullName>
    </submittedName>
</protein>
<dbReference type="Proteomes" id="UP000023152">
    <property type="component" value="Unassembled WGS sequence"/>
</dbReference>
<proteinExistence type="predicted"/>
<dbReference type="AlphaFoldDB" id="X6P3B1"/>
<evidence type="ECO:0000313" key="2">
    <source>
        <dbReference type="Proteomes" id="UP000023152"/>
    </source>
</evidence>
<reference evidence="1 2" key="1">
    <citation type="journal article" date="2013" name="Curr. Biol.">
        <title>The Genome of the Foraminiferan Reticulomyxa filosa.</title>
        <authorList>
            <person name="Glockner G."/>
            <person name="Hulsmann N."/>
            <person name="Schleicher M."/>
            <person name="Noegel A.A."/>
            <person name="Eichinger L."/>
            <person name="Gallinger C."/>
            <person name="Pawlowski J."/>
            <person name="Sierra R."/>
            <person name="Euteneuer U."/>
            <person name="Pillet L."/>
            <person name="Moustafa A."/>
            <person name="Platzer M."/>
            <person name="Groth M."/>
            <person name="Szafranski K."/>
            <person name="Schliwa M."/>
        </authorList>
    </citation>
    <scope>NUCLEOTIDE SEQUENCE [LARGE SCALE GENOMIC DNA]</scope>
</reference>
<gene>
    <name evidence="1" type="ORF">RFI_04549</name>
</gene>
<comment type="caution">
    <text evidence="1">The sequence shown here is derived from an EMBL/GenBank/DDBJ whole genome shotgun (WGS) entry which is preliminary data.</text>
</comment>
<sequence length="170" mass="20302">DAFSQQKTMPKISKLILRIEKEHQIRLDPMRGKKWKDWALIAEDMGPTQIEVQYQGVRHRLQDARYVAICADDQVARELLFEITFSRFPPYNHHTFLTINHPHRYRGKQNYFDVSKKRLAELAQAISDPKLRDTVLLRLWTRSVKLIKTQLYLLNDNNNYFRMNKKSFLA</sequence>
<accession>X6P3B1</accession>
<name>X6P3B1_RETFI</name>
<keyword evidence="2" id="KW-1185">Reference proteome</keyword>
<feature type="non-terminal residue" evidence="1">
    <location>
        <position position="1"/>
    </location>
</feature>